<evidence type="ECO:0000256" key="3">
    <source>
        <dbReference type="ARBA" id="ARBA00022679"/>
    </source>
</evidence>
<dbReference type="STRING" id="1915400.FM21_35505"/>
<comment type="pathway">
    <text evidence="1">Lipid metabolism.</text>
</comment>
<dbReference type="InterPro" id="IPR002123">
    <property type="entry name" value="Plipid/glycerol_acylTrfase"/>
</dbReference>
<dbReference type="PANTHER" id="PTHR10434:SF64">
    <property type="entry name" value="1-ACYL-SN-GLYCEROL-3-PHOSPHATE ACYLTRANSFERASE-RELATED"/>
    <property type="match status" value="1"/>
</dbReference>
<evidence type="ECO:0000256" key="4">
    <source>
        <dbReference type="ARBA" id="ARBA00023098"/>
    </source>
</evidence>
<dbReference type="PANTHER" id="PTHR10434">
    <property type="entry name" value="1-ACYL-SN-GLYCEROL-3-PHOSPHATE ACYLTRANSFERASE"/>
    <property type="match status" value="1"/>
</dbReference>
<evidence type="ECO:0000256" key="7">
    <source>
        <dbReference type="SAM" id="Phobius"/>
    </source>
</evidence>
<name>A0A086MQW3_9ACTN</name>
<accession>A0A086MQW3</accession>
<dbReference type="HOGENOM" id="CLU_027938_0_0_11"/>
<keyword evidence="5 9" id="KW-0012">Acyltransferase</keyword>
<evidence type="ECO:0000256" key="6">
    <source>
        <dbReference type="SAM" id="MobiDB-lite"/>
    </source>
</evidence>
<keyword evidence="10" id="KW-1185">Reference proteome</keyword>
<feature type="transmembrane region" description="Helical" evidence="7">
    <location>
        <begin position="28"/>
        <end position="50"/>
    </location>
</feature>
<evidence type="ECO:0000256" key="2">
    <source>
        <dbReference type="ARBA" id="ARBA00022516"/>
    </source>
</evidence>
<dbReference type="GO" id="GO:0006654">
    <property type="term" value="P:phosphatidic acid biosynthetic process"/>
    <property type="evidence" value="ECO:0007669"/>
    <property type="project" value="TreeGrafter"/>
</dbReference>
<evidence type="ECO:0000313" key="10">
    <source>
        <dbReference type="Proteomes" id="UP000029095"/>
    </source>
</evidence>
<dbReference type="EMBL" id="JNFQ01000008">
    <property type="protein sequence ID" value="KFG71281.1"/>
    <property type="molecule type" value="Genomic_DNA"/>
</dbReference>
<comment type="caution">
    <text evidence="9">The sequence shown here is derived from an EMBL/GenBank/DDBJ whole genome shotgun (WGS) entry which is preliminary data.</text>
</comment>
<keyword evidence="2" id="KW-0444">Lipid biosynthesis</keyword>
<evidence type="ECO:0000259" key="8">
    <source>
        <dbReference type="SMART" id="SM00563"/>
    </source>
</evidence>
<evidence type="ECO:0000256" key="1">
    <source>
        <dbReference type="ARBA" id="ARBA00005189"/>
    </source>
</evidence>
<feature type="domain" description="Phospholipid/glycerol acyltransferase" evidence="8">
    <location>
        <begin position="86"/>
        <end position="198"/>
    </location>
</feature>
<protein>
    <submittedName>
        <fullName evidence="9">Acyltransferase</fullName>
    </submittedName>
</protein>
<feature type="compositionally biased region" description="Basic residues" evidence="6">
    <location>
        <begin position="265"/>
        <end position="280"/>
    </location>
</feature>
<organism evidence="9 10">
    <name type="scientific">Streptomyces mutabilis</name>
    <dbReference type="NCBI Taxonomy" id="67332"/>
    <lineage>
        <taxon>Bacteria</taxon>
        <taxon>Bacillati</taxon>
        <taxon>Actinomycetota</taxon>
        <taxon>Actinomycetes</taxon>
        <taxon>Kitasatosporales</taxon>
        <taxon>Streptomycetaceae</taxon>
        <taxon>Streptomyces</taxon>
    </lineage>
</organism>
<dbReference type="AlphaFoldDB" id="A0A086MQW3"/>
<dbReference type="SUPFAM" id="SSF69593">
    <property type="entry name" value="Glycerol-3-phosphate (1)-acyltransferase"/>
    <property type="match status" value="1"/>
</dbReference>
<dbReference type="Pfam" id="PF01553">
    <property type="entry name" value="Acyltransferase"/>
    <property type="match status" value="1"/>
</dbReference>
<gene>
    <name evidence="9" type="ORF">FM21_35505</name>
</gene>
<dbReference type="SMART" id="SM00563">
    <property type="entry name" value="PlsC"/>
    <property type="match status" value="1"/>
</dbReference>
<dbReference type="RefSeq" id="WP_043386364.1">
    <property type="nucleotide sequence ID" value="NZ_KN039951.1"/>
</dbReference>
<sequence length="280" mass="29726">MSAWLPGAPCTPGTCVEPPTAARPLPSAVLRLTAVAVLLVVGVAVVLTPLRTRVPAVMVRFWCRWIVRAAGVRVRFTGAAPPEGGLLLVANHVSWLDVPLLAAVRPARMLAKSEVRCWPVAGTLAARSGVLFIRRDRLRALPDTVAVIARALRAGAAVAAFPEGSTWCGRARGRFRRAVFQAALDAGVPVQPVRIRYLSGERAVGTAAAFVGEDTLLASVWRVASARGLTAEVEVRPAVPPGRHHDRRSLARAAEPPGRAASVVRHGHSGKAHSKNLRTL</sequence>
<keyword evidence="7" id="KW-0472">Membrane</keyword>
<dbReference type="Proteomes" id="UP000029095">
    <property type="component" value="Unassembled WGS sequence"/>
</dbReference>
<keyword evidence="4" id="KW-0443">Lipid metabolism</keyword>
<proteinExistence type="predicted"/>
<keyword evidence="7" id="KW-0812">Transmembrane</keyword>
<dbReference type="GO" id="GO:0003841">
    <property type="term" value="F:1-acylglycerol-3-phosphate O-acyltransferase activity"/>
    <property type="evidence" value="ECO:0007669"/>
    <property type="project" value="TreeGrafter"/>
</dbReference>
<keyword evidence="3 9" id="KW-0808">Transferase</keyword>
<feature type="region of interest" description="Disordered" evidence="6">
    <location>
        <begin position="238"/>
        <end position="280"/>
    </location>
</feature>
<keyword evidence="7" id="KW-1133">Transmembrane helix</keyword>
<evidence type="ECO:0000313" key="9">
    <source>
        <dbReference type="EMBL" id="KFG71281.1"/>
    </source>
</evidence>
<reference evidence="9 10" key="1">
    <citation type="submission" date="2014-05" db="EMBL/GenBank/DDBJ databases">
        <title>Complete genome sequence of the Streptomyces mutabilis TRM45540.</title>
        <authorList>
            <person name="Luo X."/>
            <person name="Zhang L."/>
        </authorList>
    </citation>
    <scope>NUCLEOTIDE SEQUENCE [LARGE SCALE GENOMIC DNA]</scope>
    <source>
        <strain evidence="9 10">TRM45540</strain>
    </source>
</reference>
<dbReference type="CDD" id="cd07989">
    <property type="entry name" value="LPLAT_AGPAT-like"/>
    <property type="match status" value="1"/>
</dbReference>
<evidence type="ECO:0000256" key="5">
    <source>
        <dbReference type="ARBA" id="ARBA00023315"/>
    </source>
</evidence>